<gene>
    <name evidence="4" type="ORF">DET50_1112</name>
</gene>
<proteinExistence type="predicted"/>
<dbReference type="Gene3D" id="3.40.630.30">
    <property type="match status" value="1"/>
</dbReference>
<protein>
    <submittedName>
        <fullName evidence="4">Putative acetyltransferase</fullName>
    </submittedName>
</protein>
<keyword evidence="2" id="KW-0012">Acyltransferase</keyword>
<dbReference type="AlphaFoldDB" id="A0A366GM83"/>
<name>A0A366GM83_9GAMM</name>
<accession>A0A366GM83</accession>
<dbReference type="OrthoDB" id="9797178at2"/>
<comment type="caution">
    <text evidence="4">The sequence shown here is derived from an EMBL/GenBank/DDBJ whole genome shotgun (WGS) entry which is preliminary data.</text>
</comment>
<dbReference type="CDD" id="cd04301">
    <property type="entry name" value="NAT_SF"/>
    <property type="match status" value="1"/>
</dbReference>
<evidence type="ECO:0000313" key="5">
    <source>
        <dbReference type="Proteomes" id="UP000252995"/>
    </source>
</evidence>
<evidence type="ECO:0000313" key="4">
    <source>
        <dbReference type="EMBL" id="RBP28501.1"/>
    </source>
</evidence>
<sequence>MNITIRPEQQRDISAIRRVTEAAFASAAHASGTEPQIVEALRNARALSISLVAECNGEVIGHVAVSPVHISDGSKGWFGFGPVSVLPEYQRQGVGTSLMRSALDALKHEGAKGCVLVGDPGYYGRFGFRPVPDLTLPDVPTEYFQALRFGSAFPAGSVTFHEAFAVESK</sequence>
<dbReference type="SUPFAM" id="SSF55729">
    <property type="entry name" value="Acyl-CoA N-acyltransferases (Nat)"/>
    <property type="match status" value="1"/>
</dbReference>
<dbReference type="PANTHER" id="PTHR43877">
    <property type="entry name" value="AMINOALKYLPHOSPHONATE N-ACETYLTRANSFERASE-RELATED-RELATED"/>
    <property type="match status" value="1"/>
</dbReference>
<dbReference type="EMBL" id="QNRO01000011">
    <property type="protein sequence ID" value="RBP28501.1"/>
    <property type="molecule type" value="Genomic_DNA"/>
</dbReference>
<organism evidence="4 5">
    <name type="scientific">Marinobacter pelagius</name>
    <dbReference type="NCBI Taxonomy" id="379482"/>
    <lineage>
        <taxon>Bacteria</taxon>
        <taxon>Pseudomonadati</taxon>
        <taxon>Pseudomonadota</taxon>
        <taxon>Gammaproteobacteria</taxon>
        <taxon>Pseudomonadales</taxon>
        <taxon>Marinobacteraceae</taxon>
        <taxon>Marinobacter</taxon>
    </lineage>
</organism>
<feature type="domain" description="N-acetyltransferase" evidence="3">
    <location>
        <begin position="3"/>
        <end position="148"/>
    </location>
</feature>
<reference evidence="4 5" key="1">
    <citation type="submission" date="2018-06" db="EMBL/GenBank/DDBJ databases">
        <title>Freshwater and sediment microbial communities from various areas in North America, analyzing microbe dynamics in response to fracking.</title>
        <authorList>
            <person name="Lamendella R."/>
        </authorList>
    </citation>
    <scope>NUCLEOTIDE SEQUENCE [LARGE SCALE GENOMIC DNA]</scope>
    <source>
        <strain evidence="4 5">114J</strain>
    </source>
</reference>
<dbReference type="InterPro" id="IPR050832">
    <property type="entry name" value="Bact_Acetyltransf"/>
</dbReference>
<dbReference type="Pfam" id="PF13527">
    <property type="entry name" value="Acetyltransf_9"/>
    <property type="match status" value="1"/>
</dbReference>
<dbReference type="RefSeq" id="WP_113862864.1">
    <property type="nucleotide sequence ID" value="NZ_QNRO01000011.1"/>
</dbReference>
<dbReference type="Proteomes" id="UP000252995">
    <property type="component" value="Unassembled WGS sequence"/>
</dbReference>
<dbReference type="InterPro" id="IPR000182">
    <property type="entry name" value="GNAT_dom"/>
</dbReference>
<keyword evidence="1 4" id="KW-0808">Transferase</keyword>
<evidence type="ECO:0000256" key="1">
    <source>
        <dbReference type="ARBA" id="ARBA00022679"/>
    </source>
</evidence>
<dbReference type="GO" id="GO:0016747">
    <property type="term" value="F:acyltransferase activity, transferring groups other than amino-acyl groups"/>
    <property type="evidence" value="ECO:0007669"/>
    <property type="project" value="InterPro"/>
</dbReference>
<evidence type="ECO:0000256" key="2">
    <source>
        <dbReference type="ARBA" id="ARBA00023315"/>
    </source>
</evidence>
<evidence type="ECO:0000259" key="3">
    <source>
        <dbReference type="PROSITE" id="PS51186"/>
    </source>
</evidence>
<dbReference type="PANTHER" id="PTHR43877:SF1">
    <property type="entry name" value="ACETYLTRANSFERASE"/>
    <property type="match status" value="1"/>
</dbReference>
<dbReference type="PROSITE" id="PS51186">
    <property type="entry name" value="GNAT"/>
    <property type="match status" value="1"/>
</dbReference>
<dbReference type="InterPro" id="IPR016181">
    <property type="entry name" value="Acyl_CoA_acyltransferase"/>
</dbReference>